<dbReference type="AlphaFoldDB" id="A0A2A2J864"/>
<keyword evidence="3" id="KW-1185">Reference proteome</keyword>
<comment type="caution">
    <text evidence="2">The sequence shown here is derived from an EMBL/GenBank/DDBJ whole genome shotgun (WGS) entry which is preliminary data.</text>
</comment>
<evidence type="ECO:0000313" key="3">
    <source>
        <dbReference type="Proteomes" id="UP000218231"/>
    </source>
</evidence>
<protein>
    <submittedName>
        <fullName evidence="2">Uncharacterized protein</fullName>
    </submittedName>
</protein>
<sequence length="201" mass="22862">MNCNCHLPCDCIPANLVADCLGASPAYHQEDTARWNSALQQYSEMHSQAAKEERGRKMQTRYNKSRSQHHSPEREWTGRFKRCSHEPHFGSLHDLARYGHAHDKNCQSVLSHFNHMCCLIRSIRQFHPLLPICLLITSPLTCPSTGAPANFPSLCSLRFFLYLHSFFPCCSASLTPSRPKPRVVECVKVGDEKETSHGRKN</sequence>
<dbReference type="EMBL" id="LIAE01010610">
    <property type="protein sequence ID" value="PAV57946.1"/>
    <property type="molecule type" value="Genomic_DNA"/>
</dbReference>
<feature type="region of interest" description="Disordered" evidence="1">
    <location>
        <begin position="44"/>
        <end position="74"/>
    </location>
</feature>
<organism evidence="2 3">
    <name type="scientific">Diploscapter pachys</name>
    <dbReference type="NCBI Taxonomy" id="2018661"/>
    <lineage>
        <taxon>Eukaryota</taxon>
        <taxon>Metazoa</taxon>
        <taxon>Ecdysozoa</taxon>
        <taxon>Nematoda</taxon>
        <taxon>Chromadorea</taxon>
        <taxon>Rhabditida</taxon>
        <taxon>Rhabditina</taxon>
        <taxon>Rhabditomorpha</taxon>
        <taxon>Rhabditoidea</taxon>
        <taxon>Rhabditidae</taxon>
        <taxon>Diploscapter</taxon>
    </lineage>
</organism>
<feature type="compositionally biased region" description="Basic residues" evidence="1">
    <location>
        <begin position="57"/>
        <end position="69"/>
    </location>
</feature>
<dbReference type="OrthoDB" id="5804279at2759"/>
<dbReference type="Proteomes" id="UP000218231">
    <property type="component" value="Unassembled WGS sequence"/>
</dbReference>
<dbReference type="STRING" id="2018661.A0A2A2J864"/>
<name>A0A2A2J864_9BILA</name>
<accession>A0A2A2J864</accession>
<proteinExistence type="predicted"/>
<evidence type="ECO:0000256" key="1">
    <source>
        <dbReference type="SAM" id="MobiDB-lite"/>
    </source>
</evidence>
<gene>
    <name evidence="2" type="ORF">WR25_21754</name>
</gene>
<evidence type="ECO:0000313" key="2">
    <source>
        <dbReference type="EMBL" id="PAV57946.1"/>
    </source>
</evidence>
<reference evidence="2 3" key="1">
    <citation type="journal article" date="2017" name="Curr. Biol.">
        <title>Genome architecture and evolution of a unichromosomal asexual nematode.</title>
        <authorList>
            <person name="Fradin H."/>
            <person name="Zegar C."/>
            <person name="Gutwein M."/>
            <person name="Lucas J."/>
            <person name="Kovtun M."/>
            <person name="Corcoran D."/>
            <person name="Baugh L.R."/>
            <person name="Kiontke K."/>
            <person name="Gunsalus K."/>
            <person name="Fitch D.H."/>
            <person name="Piano F."/>
        </authorList>
    </citation>
    <scope>NUCLEOTIDE SEQUENCE [LARGE SCALE GENOMIC DNA]</scope>
    <source>
        <strain evidence="2">PF1309</strain>
    </source>
</reference>